<evidence type="ECO:0000256" key="1">
    <source>
        <dbReference type="SAM" id="MobiDB-lite"/>
    </source>
</evidence>
<proteinExistence type="predicted"/>
<feature type="non-terminal residue" evidence="2">
    <location>
        <position position="1"/>
    </location>
</feature>
<feature type="compositionally biased region" description="Polar residues" evidence="1">
    <location>
        <begin position="31"/>
        <end position="41"/>
    </location>
</feature>
<comment type="caution">
    <text evidence="2">The sequence shown here is derived from an EMBL/GenBank/DDBJ whole genome shotgun (WGS) entry which is preliminary data.</text>
</comment>
<feature type="compositionally biased region" description="Acidic residues" evidence="1">
    <location>
        <begin position="14"/>
        <end position="26"/>
    </location>
</feature>
<protein>
    <submittedName>
        <fullName evidence="2">Uncharacterized protein</fullName>
    </submittedName>
</protein>
<reference evidence="2" key="1">
    <citation type="submission" date="2021-02" db="EMBL/GenBank/DDBJ databases">
        <authorList>
            <person name="Nowell W R."/>
        </authorList>
    </citation>
    <scope>NUCLEOTIDE SEQUENCE</scope>
</reference>
<dbReference type="EMBL" id="CAJOBJ010343587">
    <property type="protein sequence ID" value="CAF5198167.1"/>
    <property type="molecule type" value="Genomic_DNA"/>
</dbReference>
<name>A0A8S3IIG9_9BILA</name>
<feature type="region of interest" description="Disordered" evidence="1">
    <location>
        <begin position="1"/>
        <end position="41"/>
    </location>
</feature>
<sequence>MSTDEEPHVVQDQPYDESMDVVDGEDVVSVYTPQPSSRRPP</sequence>
<accession>A0A8S3IIG9</accession>
<evidence type="ECO:0000313" key="3">
    <source>
        <dbReference type="Proteomes" id="UP000681720"/>
    </source>
</evidence>
<organism evidence="2 3">
    <name type="scientific">Rotaria magnacalcarata</name>
    <dbReference type="NCBI Taxonomy" id="392030"/>
    <lineage>
        <taxon>Eukaryota</taxon>
        <taxon>Metazoa</taxon>
        <taxon>Spiralia</taxon>
        <taxon>Gnathifera</taxon>
        <taxon>Rotifera</taxon>
        <taxon>Eurotatoria</taxon>
        <taxon>Bdelloidea</taxon>
        <taxon>Philodinida</taxon>
        <taxon>Philodinidae</taxon>
        <taxon>Rotaria</taxon>
    </lineage>
</organism>
<evidence type="ECO:0000313" key="2">
    <source>
        <dbReference type="EMBL" id="CAF5198167.1"/>
    </source>
</evidence>
<gene>
    <name evidence="2" type="ORF">GIL414_LOCUS75672</name>
</gene>
<dbReference type="Proteomes" id="UP000681720">
    <property type="component" value="Unassembled WGS sequence"/>
</dbReference>
<dbReference type="AlphaFoldDB" id="A0A8S3IIG9"/>